<gene>
    <name evidence="2" type="ORF">J2X07_003186</name>
</gene>
<dbReference type="EMBL" id="JAVDWA010000006">
    <property type="protein sequence ID" value="MDR7074191.1"/>
    <property type="molecule type" value="Genomic_DNA"/>
</dbReference>
<accession>A0ABU1U467</accession>
<feature type="transmembrane region" description="Helical" evidence="1">
    <location>
        <begin position="69"/>
        <end position="86"/>
    </location>
</feature>
<protein>
    <recommendedName>
        <fullName evidence="4">QacE</fullName>
    </recommendedName>
</protein>
<dbReference type="RefSeq" id="WP_310260731.1">
    <property type="nucleotide sequence ID" value="NZ_JAVDWA010000006.1"/>
</dbReference>
<reference evidence="2 3" key="1">
    <citation type="submission" date="2023-07" db="EMBL/GenBank/DDBJ databases">
        <title>Sorghum-associated microbial communities from plants grown in Nebraska, USA.</title>
        <authorList>
            <person name="Schachtman D."/>
        </authorList>
    </citation>
    <scope>NUCLEOTIDE SEQUENCE [LARGE SCALE GENOMIC DNA]</scope>
    <source>
        <strain evidence="2 3">BE211</strain>
    </source>
</reference>
<organism evidence="2 3">
    <name type="scientific">Fictibacillus barbaricus</name>
    <dbReference type="NCBI Taxonomy" id="182136"/>
    <lineage>
        <taxon>Bacteria</taxon>
        <taxon>Bacillati</taxon>
        <taxon>Bacillota</taxon>
        <taxon>Bacilli</taxon>
        <taxon>Bacillales</taxon>
        <taxon>Fictibacillaceae</taxon>
        <taxon>Fictibacillus</taxon>
    </lineage>
</organism>
<keyword evidence="1" id="KW-1133">Transmembrane helix</keyword>
<evidence type="ECO:0000313" key="2">
    <source>
        <dbReference type="EMBL" id="MDR7074191.1"/>
    </source>
</evidence>
<evidence type="ECO:0000313" key="3">
    <source>
        <dbReference type="Proteomes" id="UP001258181"/>
    </source>
</evidence>
<keyword evidence="3" id="KW-1185">Reference proteome</keyword>
<evidence type="ECO:0008006" key="4">
    <source>
        <dbReference type="Google" id="ProtNLM"/>
    </source>
</evidence>
<sequence length="128" mass="14400">MEEHKFLENENILISSTRLVLKNKTIVMGAVCSVELDKEDVSTPWFFIVITIVGLLMALVSPFPNINAIGWLFTVLGGIMVLLKWTKKRKEAVIIELSSGEKEFIDDSEVQDLTSVFKAINDVILFRG</sequence>
<dbReference type="Proteomes" id="UP001258181">
    <property type="component" value="Unassembled WGS sequence"/>
</dbReference>
<keyword evidence="1" id="KW-0472">Membrane</keyword>
<feature type="transmembrane region" description="Helical" evidence="1">
    <location>
        <begin position="45"/>
        <end position="63"/>
    </location>
</feature>
<keyword evidence="1" id="KW-0812">Transmembrane</keyword>
<comment type="caution">
    <text evidence="2">The sequence shown here is derived from an EMBL/GenBank/DDBJ whole genome shotgun (WGS) entry which is preliminary data.</text>
</comment>
<evidence type="ECO:0000256" key="1">
    <source>
        <dbReference type="SAM" id="Phobius"/>
    </source>
</evidence>
<proteinExistence type="predicted"/>
<name>A0ABU1U467_9BACL</name>